<feature type="compositionally biased region" description="Acidic residues" evidence="3">
    <location>
        <begin position="117"/>
        <end position="131"/>
    </location>
</feature>
<keyword evidence="4" id="KW-0812">Transmembrane</keyword>
<reference evidence="5 6" key="1">
    <citation type="submission" date="2020-04" db="EMBL/GenBank/DDBJ databases">
        <title>MicrobeNet Type strains.</title>
        <authorList>
            <person name="Nicholson A.C."/>
        </authorList>
    </citation>
    <scope>NUCLEOTIDE SEQUENCE [LARGE SCALE GENOMIC DNA]</scope>
    <source>
        <strain evidence="5 6">JCM 12354</strain>
    </source>
</reference>
<comment type="subcellular location">
    <subcellularLocation>
        <location evidence="1">Membrane</location>
    </subcellularLocation>
</comment>
<feature type="transmembrane region" description="Helical" evidence="4">
    <location>
        <begin position="144"/>
        <end position="168"/>
    </location>
</feature>
<keyword evidence="2 4" id="KW-0472">Membrane</keyword>
<evidence type="ECO:0000313" key="5">
    <source>
        <dbReference type="EMBL" id="NKY53179.1"/>
    </source>
</evidence>
<dbReference type="RefSeq" id="WP_067875286.1">
    <property type="nucleotide sequence ID" value="NZ_JAAXOP010000016.1"/>
</dbReference>
<evidence type="ECO:0000256" key="1">
    <source>
        <dbReference type="ARBA" id="ARBA00004370"/>
    </source>
</evidence>
<feature type="region of interest" description="Disordered" evidence="3">
    <location>
        <begin position="1"/>
        <end position="92"/>
    </location>
</feature>
<sequence>MSESKDIEGRTRRRAVRTAGPVKGGNAPEVQSVAVTSGTGGSAAGTTADTDSTVKLGTASATTGKTGSADADSTAKLSTAGTAESGAVAASDPTVKVATAADEDATVKLASSAADGSDTDAGDPADPEDPAADAAQQSRRLGKLGWAAAVVAVISLVGLLGAGGFYFYHDHQANTLAERRADYVQTAKQAVLNLSNIKGDSAQQDIDRVLAVASGPLQQEYSQRKDAYAKVIEQAKVQASGEIIEAALESSDDHTARVLVAAKQTLTNAGSPEPQQRYYRFRVTVTRDNGHTTASQVEFVA</sequence>
<evidence type="ECO:0000256" key="2">
    <source>
        <dbReference type="ARBA" id="ARBA00023136"/>
    </source>
</evidence>
<name>A0A846Y8V5_9NOCA</name>
<dbReference type="PANTHER" id="PTHR37042:SF4">
    <property type="entry name" value="OUTER MEMBRANE PROTEIN RV1973"/>
    <property type="match status" value="1"/>
</dbReference>
<gene>
    <name evidence="5" type="ORF">HGA08_23555</name>
</gene>
<evidence type="ECO:0008006" key="7">
    <source>
        <dbReference type="Google" id="ProtNLM"/>
    </source>
</evidence>
<feature type="region of interest" description="Disordered" evidence="3">
    <location>
        <begin position="109"/>
        <end position="136"/>
    </location>
</feature>
<dbReference type="PANTHER" id="PTHR37042">
    <property type="entry name" value="OUTER MEMBRANE PROTEIN RV1973"/>
    <property type="match status" value="1"/>
</dbReference>
<dbReference type="Proteomes" id="UP000565711">
    <property type="component" value="Unassembled WGS sequence"/>
</dbReference>
<dbReference type="AlphaFoldDB" id="A0A846Y8V5"/>
<protein>
    <recommendedName>
        <fullName evidence="7">Mce protein</fullName>
    </recommendedName>
</protein>
<comment type="caution">
    <text evidence="5">The sequence shown here is derived from an EMBL/GenBank/DDBJ whole genome shotgun (WGS) entry which is preliminary data.</text>
</comment>
<accession>A0A846Y8V5</accession>
<feature type="compositionally biased region" description="Basic and acidic residues" evidence="3">
    <location>
        <begin position="1"/>
        <end position="10"/>
    </location>
</feature>
<feature type="compositionally biased region" description="Low complexity" evidence="3">
    <location>
        <begin position="44"/>
        <end position="72"/>
    </location>
</feature>
<evidence type="ECO:0000313" key="6">
    <source>
        <dbReference type="Proteomes" id="UP000565711"/>
    </source>
</evidence>
<dbReference type="EMBL" id="JAAXOP010000016">
    <property type="protein sequence ID" value="NKY53179.1"/>
    <property type="molecule type" value="Genomic_DNA"/>
</dbReference>
<evidence type="ECO:0000256" key="4">
    <source>
        <dbReference type="SAM" id="Phobius"/>
    </source>
</evidence>
<keyword evidence="4" id="KW-1133">Transmembrane helix</keyword>
<evidence type="ECO:0000256" key="3">
    <source>
        <dbReference type="SAM" id="MobiDB-lite"/>
    </source>
</evidence>
<dbReference type="GO" id="GO:0016020">
    <property type="term" value="C:membrane"/>
    <property type="evidence" value="ECO:0007669"/>
    <property type="project" value="UniProtKB-SubCell"/>
</dbReference>
<organism evidence="5 6">
    <name type="scientific">Nocardia vermiculata</name>
    <dbReference type="NCBI Taxonomy" id="257274"/>
    <lineage>
        <taxon>Bacteria</taxon>
        <taxon>Bacillati</taxon>
        <taxon>Actinomycetota</taxon>
        <taxon>Actinomycetes</taxon>
        <taxon>Mycobacteriales</taxon>
        <taxon>Nocardiaceae</taxon>
        <taxon>Nocardia</taxon>
    </lineage>
</organism>
<keyword evidence="6" id="KW-1185">Reference proteome</keyword>
<proteinExistence type="predicted"/>